<organism evidence="1 2">
    <name type="scientific">Rhabditophanes sp. KR3021</name>
    <dbReference type="NCBI Taxonomy" id="114890"/>
    <lineage>
        <taxon>Eukaryota</taxon>
        <taxon>Metazoa</taxon>
        <taxon>Ecdysozoa</taxon>
        <taxon>Nematoda</taxon>
        <taxon>Chromadorea</taxon>
        <taxon>Rhabditida</taxon>
        <taxon>Tylenchina</taxon>
        <taxon>Panagrolaimomorpha</taxon>
        <taxon>Strongyloidoidea</taxon>
        <taxon>Alloionematidae</taxon>
        <taxon>Rhabditophanes</taxon>
    </lineage>
</organism>
<evidence type="ECO:0000313" key="1">
    <source>
        <dbReference type="Proteomes" id="UP000095286"/>
    </source>
</evidence>
<reference evidence="2" key="1">
    <citation type="submission" date="2016-11" db="UniProtKB">
        <authorList>
            <consortium name="WormBaseParasite"/>
        </authorList>
    </citation>
    <scope>IDENTIFICATION</scope>
    <source>
        <strain evidence="2">KR3021</strain>
    </source>
</reference>
<sequence length="341" mass="39509">MWSAYEYVKKHKKAIIATGAVLAGGTVFAYNYWNKEDENKQSIHEQWESEYNNKIDILKKKREYLLNAYSTSRAKKMQEFYPKILEALDLHYDLNVMKEKFKKAENSSKKAELFNELGRLVIGRIVSFSVTSVLMLTALECQANVMTYEMTHTSKKPIIGDQDSEAFFTQTFLEMITVFASSNNLENIFTKIDEITAPDIEALSLKKIFSEGEFKVLLRSLTTTVLENAFFERIDEKFVPHMKFVKQQQMELVILFEEYVDLLEMAQKKDVVNDVSIKFVNLFAANAFKVIESGSCHYISLMPKLEATFADSYKKIVKANDPYLTDEIQQFSFDRIMHMTS</sequence>
<dbReference type="WBParaSite" id="RSKR_0000397500.1">
    <property type="protein sequence ID" value="RSKR_0000397500.1"/>
    <property type="gene ID" value="RSKR_0000397500"/>
</dbReference>
<proteinExistence type="predicted"/>
<dbReference type="Proteomes" id="UP000095286">
    <property type="component" value="Unplaced"/>
</dbReference>
<evidence type="ECO:0000313" key="2">
    <source>
        <dbReference type="WBParaSite" id="RSKR_0000397500.1"/>
    </source>
</evidence>
<name>A0AC35TTM0_9BILA</name>
<accession>A0AC35TTM0</accession>
<protein>
    <submittedName>
        <fullName evidence="2">Peroxisomal assembly protein PEX3</fullName>
    </submittedName>
</protein>